<dbReference type="eggNOG" id="COG1629">
    <property type="taxonomic scope" value="Bacteria"/>
</dbReference>
<evidence type="ECO:0008006" key="3">
    <source>
        <dbReference type="Google" id="ProtNLM"/>
    </source>
</evidence>
<organism evidence="1 2">
    <name type="scientific">Flavobacterium branchiophilum (strain FL-15)</name>
    <dbReference type="NCBI Taxonomy" id="1034807"/>
    <lineage>
        <taxon>Bacteria</taxon>
        <taxon>Pseudomonadati</taxon>
        <taxon>Bacteroidota</taxon>
        <taxon>Flavobacteriia</taxon>
        <taxon>Flavobacteriales</taxon>
        <taxon>Flavobacteriaceae</taxon>
        <taxon>Flavobacterium</taxon>
    </lineage>
</organism>
<dbReference type="AlphaFoldDB" id="G2Z1U6"/>
<proteinExistence type="predicted"/>
<keyword evidence="2" id="KW-1185">Reference proteome</keyword>
<sequence length="228" mass="25523">MKNTMLQISIPQPCHEDWQAMTPATKGRFCDKCMKNVVDFTTKTDREILEAYTKDAKLCGRFKADQLNRDIEVLEKKSTVWLATTSAIMTLVGVESSAVLAQEKPKTEQNDGYVKGKMIAPVKPQTKVIKGVVSDNVGPIPGANVVIKGTKTSTQTDMDGKFSIEAKENDVIVVSFLGLTTIEQKVDENNFYKIELKPSENQLMGELIICKKRTFLGRIFHSIGNWFR</sequence>
<dbReference type="Proteomes" id="UP000009186">
    <property type="component" value="Chromosome"/>
</dbReference>
<dbReference type="Pfam" id="PF13715">
    <property type="entry name" value="CarbopepD_reg_2"/>
    <property type="match status" value="1"/>
</dbReference>
<dbReference type="Gene3D" id="2.60.40.1120">
    <property type="entry name" value="Carboxypeptidase-like, regulatory domain"/>
    <property type="match status" value="1"/>
</dbReference>
<evidence type="ECO:0000313" key="2">
    <source>
        <dbReference type="Proteomes" id="UP000009186"/>
    </source>
</evidence>
<accession>G2Z1U6</accession>
<dbReference type="RefSeq" id="WP_014084349.1">
    <property type="nucleotide sequence ID" value="NC_016001.1"/>
</dbReference>
<name>G2Z1U6_FLABF</name>
<dbReference type="HOGENOM" id="CLU_1132290_0_0_10"/>
<reference evidence="1 2" key="1">
    <citation type="journal article" date="2011" name="Appl. Environ. Microbiol.">
        <title>Complete genome sequence of the fish pathogen Flavobacterium branchiophilum.</title>
        <authorList>
            <consortium name="1:IP"/>
            <consortium name="Microbial Evolutionary Genomics,F-75015 Paris"/>
            <consortium name="France 2:CNRS"/>
            <consortium name="URA2171"/>
            <consortium name="F-75015 Paris,France 3:Unite de Virologie et Immunologie Mol."/>
            <consortium name="INRA,78352 Jouy en Josas Cedex"/>
            <consortium name="France. 4:Unite de Mathemathique"/>
            <consortium name="Informatique et Genome,INRA"/>
            <consortium name="78352 Jouy en Josas Cedex"/>
            <consortium name="France. 5:CEA/Genoscope"/>
            <consortium name="Evry"/>
            <consortium name="France"/>
            <person name="Touchon M."/>
            <person name="Barbier P."/>
            <person name="Bernardet J.F."/>
            <person name="Loux V."/>
            <person name="Vacherie B."/>
            <person name="Barbe V."/>
            <person name="Rocha E.P."/>
            <person name="Duchaud E."/>
        </authorList>
    </citation>
    <scope>NUCLEOTIDE SEQUENCE [LARGE SCALE GENOMIC DNA]</scope>
    <source>
        <strain evidence="1 2">FL-15</strain>
    </source>
</reference>
<dbReference type="SUPFAM" id="SSF49464">
    <property type="entry name" value="Carboxypeptidase regulatory domain-like"/>
    <property type="match status" value="1"/>
</dbReference>
<evidence type="ECO:0000313" key="1">
    <source>
        <dbReference type="EMBL" id="CCB69884.1"/>
    </source>
</evidence>
<dbReference type="STRING" id="1034807.FBFL15_1829"/>
<dbReference type="KEGG" id="fbr:FBFL15_1829"/>
<dbReference type="EMBL" id="FQ859183">
    <property type="protein sequence ID" value="CCB69884.1"/>
    <property type="molecule type" value="Genomic_DNA"/>
</dbReference>
<protein>
    <recommendedName>
        <fullName evidence="3">Carboxypeptidase-like protein</fullName>
    </recommendedName>
</protein>
<gene>
    <name evidence="1" type="ordered locus">FBFL15_1829</name>
</gene>
<dbReference type="InterPro" id="IPR008969">
    <property type="entry name" value="CarboxyPept-like_regulatory"/>
</dbReference>